<dbReference type="InterPro" id="IPR007750">
    <property type="entry name" value="DUF674"/>
</dbReference>
<proteinExistence type="predicted"/>
<organism evidence="1">
    <name type="scientific">Manihot esculenta</name>
    <name type="common">Cassava</name>
    <name type="synonym">Jatropha manihot</name>
    <dbReference type="NCBI Taxonomy" id="3983"/>
    <lineage>
        <taxon>Eukaryota</taxon>
        <taxon>Viridiplantae</taxon>
        <taxon>Streptophyta</taxon>
        <taxon>Embryophyta</taxon>
        <taxon>Tracheophyta</taxon>
        <taxon>Spermatophyta</taxon>
        <taxon>Magnoliopsida</taxon>
        <taxon>eudicotyledons</taxon>
        <taxon>Gunneridae</taxon>
        <taxon>Pentapetalae</taxon>
        <taxon>rosids</taxon>
        <taxon>fabids</taxon>
        <taxon>Malpighiales</taxon>
        <taxon>Euphorbiaceae</taxon>
        <taxon>Crotonoideae</taxon>
        <taxon>Manihoteae</taxon>
        <taxon>Manihot</taxon>
    </lineage>
</organism>
<name>A0A2C9WP18_MANES</name>
<sequence>MGSQSIKLKAVIDKEKNRVILSELDSDFIDVLLSFLTMPMGTIIKLTHSQLPTLGCMNNLYASVKNLDIGRFRTSSCKEMLQHPRNGAANHCRYLKLNIDTGTTPVSYFYCGDLGCLTSKHKFSHKKYSRCDCGKQMNGGVFVRGLTRPIISDELELMPASTAASFSLLAKLGIMDLDTIQERTFDVGLQEVLNLLKGSLESKTPLTEILLKQKQVPESRKENLGGGCFREQKIGEHVTDGNTKICILLICSFSFLAFPLGLRAYHSKGCITHLYDSVEELDTEKYFKSNDHKESLLSPKVASGFAYKNQLLGLEEEQYYWSRDDPSYIYSHKPTGKTFTTLTMIDPKAPAYKEATSNGGFVLKPAMFTVTGDLRVTPISPVSGLSILNRLKVPFSDIEEHICIWAMKRVSKLSKLNSLQFDYLVEWSASIGSLQKNMSSAISGSMAVRLLMASFISESALTDAFIPKRLKQEQ</sequence>
<accession>A0A2C9WP18</accession>
<dbReference type="PANTHER" id="PTHR33103:SF27">
    <property type="entry name" value="OS04G0594700 PROTEIN"/>
    <property type="match status" value="1"/>
</dbReference>
<dbReference type="AlphaFoldDB" id="A0A2C9WP18"/>
<dbReference type="PANTHER" id="PTHR33103">
    <property type="entry name" value="OS01G0153900 PROTEIN"/>
    <property type="match status" value="1"/>
</dbReference>
<dbReference type="EMBL" id="CM004387">
    <property type="protein sequence ID" value="OAY61129.1"/>
    <property type="molecule type" value="Genomic_DNA"/>
</dbReference>
<evidence type="ECO:0000313" key="1">
    <source>
        <dbReference type="EMBL" id="OAY61129.1"/>
    </source>
</evidence>
<reference evidence="1" key="1">
    <citation type="submission" date="2016-02" db="EMBL/GenBank/DDBJ databases">
        <title>WGS assembly of Manihot esculenta.</title>
        <authorList>
            <person name="Bredeson J.V."/>
            <person name="Prochnik S.E."/>
            <person name="Lyons J.B."/>
            <person name="Schmutz J."/>
            <person name="Grimwood J."/>
            <person name="Vrebalov J."/>
            <person name="Bart R.S."/>
            <person name="Amuge T."/>
            <person name="Ferguson M.E."/>
            <person name="Green R."/>
            <person name="Putnam N."/>
            <person name="Stites J."/>
            <person name="Rounsley S."/>
            <person name="Rokhsar D.S."/>
        </authorList>
    </citation>
    <scope>NUCLEOTIDE SEQUENCE [LARGE SCALE GENOMIC DNA]</scope>
    <source>
        <tissue evidence="1">Leaf</tissue>
    </source>
</reference>
<dbReference type="STRING" id="3983.A0A2C9WP18"/>
<dbReference type="Pfam" id="PF05056">
    <property type="entry name" value="DUF674"/>
    <property type="match status" value="1"/>
</dbReference>
<protein>
    <submittedName>
        <fullName evidence="1">Uncharacterized protein</fullName>
    </submittedName>
</protein>
<gene>
    <name evidence="1" type="ORF">MANES_01G165900</name>
</gene>